<dbReference type="CDD" id="cd00082">
    <property type="entry name" value="HisKA"/>
    <property type="match status" value="1"/>
</dbReference>
<evidence type="ECO:0000313" key="15">
    <source>
        <dbReference type="Proteomes" id="UP000231246"/>
    </source>
</evidence>
<dbReference type="InterPro" id="IPR036097">
    <property type="entry name" value="HisK_dim/P_sf"/>
</dbReference>
<protein>
    <recommendedName>
        <fullName evidence="3">histidine kinase</fullName>
        <ecNumber evidence="3">2.7.13.3</ecNumber>
    </recommendedName>
</protein>
<dbReference type="Gene3D" id="1.10.287.130">
    <property type="match status" value="1"/>
</dbReference>
<reference evidence="14 15" key="1">
    <citation type="submission" date="2017-09" db="EMBL/GenBank/DDBJ databases">
        <title>Depth-based differentiation of microbial function through sediment-hosted aquifers and enrichment of novel symbionts in the deep terrestrial subsurface.</title>
        <authorList>
            <person name="Probst A.J."/>
            <person name="Ladd B."/>
            <person name="Jarett J.K."/>
            <person name="Geller-Mcgrath D.E."/>
            <person name="Sieber C.M."/>
            <person name="Emerson J.B."/>
            <person name="Anantharaman K."/>
            <person name="Thomas B.C."/>
            <person name="Malmstrom R."/>
            <person name="Stieglmeier M."/>
            <person name="Klingl A."/>
            <person name="Woyke T."/>
            <person name="Ryan C.M."/>
            <person name="Banfield J.F."/>
        </authorList>
    </citation>
    <scope>NUCLEOTIDE SEQUENCE [LARGE SCALE GENOMIC DNA]</scope>
    <source>
        <strain evidence="14">CG22_combo_CG10-13_8_21_14_all_38_20</strain>
    </source>
</reference>
<dbReference type="FunFam" id="3.30.565.10:FF:000023">
    <property type="entry name" value="PAS domain-containing sensor histidine kinase"/>
    <property type="match status" value="1"/>
</dbReference>
<dbReference type="InterPro" id="IPR005467">
    <property type="entry name" value="His_kinase_dom"/>
</dbReference>
<evidence type="ECO:0000256" key="6">
    <source>
        <dbReference type="ARBA" id="ARBA00022679"/>
    </source>
</evidence>
<dbReference type="SUPFAM" id="SSF47384">
    <property type="entry name" value="Homodimeric domain of signal transducing histidine kinase"/>
    <property type="match status" value="1"/>
</dbReference>
<dbReference type="Gene3D" id="3.30.450.40">
    <property type="match status" value="1"/>
</dbReference>
<evidence type="ECO:0000256" key="9">
    <source>
        <dbReference type="ARBA" id="ARBA00022840"/>
    </source>
</evidence>
<keyword evidence="11" id="KW-0472">Membrane</keyword>
<dbReference type="GO" id="GO:0005524">
    <property type="term" value="F:ATP binding"/>
    <property type="evidence" value="ECO:0007669"/>
    <property type="project" value="UniProtKB-KW"/>
</dbReference>
<dbReference type="SMART" id="SM00065">
    <property type="entry name" value="GAF"/>
    <property type="match status" value="1"/>
</dbReference>
<gene>
    <name evidence="14" type="ORF">COW99_06225</name>
</gene>
<dbReference type="GO" id="GO:0000155">
    <property type="term" value="F:phosphorelay sensor kinase activity"/>
    <property type="evidence" value="ECO:0007669"/>
    <property type="project" value="InterPro"/>
</dbReference>
<dbReference type="InterPro" id="IPR003661">
    <property type="entry name" value="HisK_dim/P_dom"/>
</dbReference>
<dbReference type="Pfam" id="PF02518">
    <property type="entry name" value="HATPase_c"/>
    <property type="match status" value="1"/>
</dbReference>
<dbReference type="PROSITE" id="PS50109">
    <property type="entry name" value="HIS_KIN"/>
    <property type="match status" value="1"/>
</dbReference>
<evidence type="ECO:0000256" key="12">
    <source>
        <dbReference type="SAM" id="Coils"/>
    </source>
</evidence>
<dbReference type="InterPro" id="IPR050736">
    <property type="entry name" value="Sensor_HK_Regulatory"/>
</dbReference>
<proteinExistence type="predicted"/>
<keyword evidence="5" id="KW-0597">Phosphoprotein</keyword>
<evidence type="ECO:0000313" key="14">
    <source>
        <dbReference type="EMBL" id="PIP61088.1"/>
    </source>
</evidence>
<comment type="catalytic activity">
    <reaction evidence="1">
        <text>ATP + protein L-histidine = ADP + protein N-phospho-L-histidine.</text>
        <dbReference type="EC" id="2.7.13.3"/>
    </reaction>
</comment>
<dbReference type="CDD" id="cd16922">
    <property type="entry name" value="HATPase_EvgS-ArcB-TorS-like"/>
    <property type="match status" value="1"/>
</dbReference>
<dbReference type="InterPro" id="IPR003018">
    <property type="entry name" value="GAF"/>
</dbReference>
<keyword evidence="7" id="KW-0547">Nucleotide-binding</keyword>
<keyword evidence="8" id="KW-0418">Kinase</keyword>
<evidence type="ECO:0000256" key="4">
    <source>
        <dbReference type="ARBA" id="ARBA00022475"/>
    </source>
</evidence>
<dbReference type="AlphaFoldDB" id="A0A2H0BVU5"/>
<evidence type="ECO:0000256" key="7">
    <source>
        <dbReference type="ARBA" id="ARBA00022741"/>
    </source>
</evidence>
<dbReference type="InterPro" id="IPR029016">
    <property type="entry name" value="GAF-like_dom_sf"/>
</dbReference>
<dbReference type="PANTHER" id="PTHR43711:SF31">
    <property type="entry name" value="HISTIDINE KINASE"/>
    <property type="match status" value="1"/>
</dbReference>
<organism evidence="14 15">
    <name type="scientific">Candidatus Roizmanbacteria bacterium CG22_combo_CG10-13_8_21_14_all_38_20</name>
    <dbReference type="NCBI Taxonomy" id="1974862"/>
    <lineage>
        <taxon>Bacteria</taxon>
        <taxon>Candidatus Roizmaniibacteriota</taxon>
    </lineage>
</organism>
<evidence type="ECO:0000256" key="5">
    <source>
        <dbReference type="ARBA" id="ARBA00022553"/>
    </source>
</evidence>
<evidence type="ECO:0000256" key="11">
    <source>
        <dbReference type="ARBA" id="ARBA00023136"/>
    </source>
</evidence>
<dbReference type="Pfam" id="PF13185">
    <property type="entry name" value="GAF_2"/>
    <property type="match status" value="1"/>
</dbReference>
<evidence type="ECO:0000256" key="3">
    <source>
        <dbReference type="ARBA" id="ARBA00012438"/>
    </source>
</evidence>
<dbReference type="SMART" id="SM00387">
    <property type="entry name" value="HATPase_c"/>
    <property type="match status" value="1"/>
</dbReference>
<evidence type="ECO:0000256" key="8">
    <source>
        <dbReference type="ARBA" id="ARBA00022777"/>
    </source>
</evidence>
<dbReference type="SUPFAM" id="SSF55781">
    <property type="entry name" value="GAF domain-like"/>
    <property type="match status" value="1"/>
</dbReference>
<keyword evidence="12" id="KW-0175">Coiled coil</keyword>
<dbReference type="SUPFAM" id="SSF55874">
    <property type="entry name" value="ATPase domain of HSP90 chaperone/DNA topoisomerase II/histidine kinase"/>
    <property type="match status" value="1"/>
</dbReference>
<dbReference type="EMBL" id="PCTA01000035">
    <property type="protein sequence ID" value="PIP61088.1"/>
    <property type="molecule type" value="Genomic_DNA"/>
</dbReference>
<dbReference type="Pfam" id="PF00512">
    <property type="entry name" value="HisKA"/>
    <property type="match status" value="1"/>
</dbReference>
<evidence type="ECO:0000256" key="1">
    <source>
        <dbReference type="ARBA" id="ARBA00000085"/>
    </source>
</evidence>
<evidence type="ECO:0000256" key="10">
    <source>
        <dbReference type="ARBA" id="ARBA00023012"/>
    </source>
</evidence>
<dbReference type="PRINTS" id="PR00344">
    <property type="entry name" value="BCTRLSENSOR"/>
</dbReference>
<comment type="caution">
    <text evidence="14">The sequence shown here is derived from an EMBL/GenBank/DDBJ whole genome shotgun (WGS) entry which is preliminary data.</text>
</comment>
<dbReference type="InterPro" id="IPR036890">
    <property type="entry name" value="HATPase_C_sf"/>
</dbReference>
<name>A0A2H0BVU5_9BACT</name>
<feature type="domain" description="Histidine kinase" evidence="13">
    <location>
        <begin position="208"/>
        <end position="428"/>
    </location>
</feature>
<evidence type="ECO:0000259" key="13">
    <source>
        <dbReference type="PROSITE" id="PS50109"/>
    </source>
</evidence>
<evidence type="ECO:0000256" key="2">
    <source>
        <dbReference type="ARBA" id="ARBA00004236"/>
    </source>
</evidence>
<dbReference type="PANTHER" id="PTHR43711">
    <property type="entry name" value="TWO-COMPONENT HISTIDINE KINASE"/>
    <property type="match status" value="1"/>
</dbReference>
<dbReference type="InterPro" id="IPR004358">
    <property type="entry name" value="Sig_transdc_His_kin-like_C"/>
</dbReference>
<comment type="subcellular location">
    <subcellularLocation>
        <location evidence="2">Cell membrane</location>
    </subcellularLocation>
</comment>
<dbReference type="Gene3D" id="3.30.565.10">
    <property type="entry name" value="Histidine kinase-like ATPase, C-terminal domain"/>
    <property type="match status" value="1"/>
</dbReference>
<keyword evidence="9" id="KW-0067">ATP-binding</keyword>
<dbReference type="Proteomes" id="UP000231246">
    <property type="component" value="Unassembled WGS sequence"/>
</dbReference>
<sequence>MERATDKLFYRDRYDVNHLLGKLGRLMASTYDLTGLSQGVLDQMESNLKATNATIVLVKGSRVDWSLTVGSNKSKLVANDIKKLIAAGPNKGSNVLVFDELDEGGVKEIMRKNEFSVVVPLIAERVVIGALILGDKASGDVYTSEDINVLEIIGPQISVAIDNARAYEEIKQFNIKLKKEIEEATSNLRGANKRLRDLDKIKDEFISITSHELRTPMTAVKSYLWMVLNKSGKNLGKKGTDHLNRAYVSTQRTINLVNDMLDVSRIEGNRFEINKEKIDIVELANESMHELIGRAHERKVRLTVQKKKMPFVFVDHDKIYQVMDNLISNALKFTPKGGSITVGFIKRGKFIVVDVRDTGTGISKSDQKRLFKKFGRVESSYTAMAEVGGTGLGLYVSKQIIEMHGGKIWIESEAGKGSTFLFTVPVAKV</sequence>
<dbReference type="GO" id="GO:0005886">
    <property type="term" value="C:plasma membrane"/>
    <property type="evidence" value="ECO:0007669"/>
    <property type="project" value="UniProtKB-SubCell"/>
</dbReference>
<dbReference type="InterPro" id="IPR003594">
    <property type="entry name" value="HATPase_dom"/>
</dbReference>
<keyword evidence="4" id="KW-1003">Cell membrane</keyword>
<feature type="coiled-coil region" evidence="12">
    <location>
        <begin position="163"/>
        <end position="201"/>
    </location>
</feature>
<dbReference type="EC" id="2.7.13.3" evidence="3"/>
<accession>A0A2H0BVU5</accession>
<dbReference type="SMART" id="SM00388">
    <property type="entry name" value="HisKA"/>
    <property type="match status" value="1"/>
</dbReference>
<keyword evidence="10" id="KW-0902">Two-component regulatory system</keyword>
<keyword evidence="6" id="KW-0808">Transferase</keyword>